<dbReference type="InterPro" id="IPR036513">
    <property type="entry name" value="STAS_dom_sf"/>
</dbReference>
<dbReference type="EMBL" id="CP121196">
    <property type="protein sequence ID" value="XBH16527.1"/>
    <property type="molecule type" value="Genomic_DNA"/>
</dbReference>
<reference evidence="2" key="1">
    <citation type="submission" date="2023-03" db="EMBL/GenBank/DDBJ databases">
        <title>Edaphobacter sp.</title>
        <authorList>
            <person name="Huber K.J."/>
            <person name="Papendorf J."/>
            <person name="Pilke C."/>
            <person name="Bunk B."/>
            <person name="Sproeer C."/>
            <person name="Pester M."/>
        </authorList>
    </citation>
    <scope>NUCLEOTIDE SEQUENCE</scope>
    <source>
        <strain evidence="2">DSM 110680</strain>
    </source>
</reference>
<evidence type="ECO:0000313" key="2">
    <source>
        <dbReference type="EMBL" id="XBH16527.1"/>
    </source>
</evidence>
<feature type="domain" description="STAS" evidence="1">
    <location>
        <begin position="15"/>
        <end position="133"/>
    </location>
</feature>
<dbReference type="PROSITE" id="PS50801">
    <property type="entry name" value="STAS"/>
    <property type="match status" value="1"/>
</dbReference>
<evidence type="ECO:0000259" key="1">
    <source>
        <dbReference type="PROSITE" id="PS50801"/>
    </source>
</evidence>
<dbReference type="InterPro" id="IPR002645">
    <property type="entry name" value="STAS_dom"/>
</dbReference>
<dbReference type="CDD" id="cd07043">
    <property type="entry name" value="STAS_anti-anti-sigma_factors"/>
    <property type="match status" value="1"/>
</dbReference>
<dbReference type="SUPFAM" id="SSF52091">
    <property type="entry name" value="SpoIIaa-like"/>
    <property type="match status" value="1"/>
</dbReference>
<dbReference type="Gene3D" id="3.30.750.24">
    <property type="entry name" value="STAS domain"/>
    <property type="match status" value="1"/>
</dbReference>
<organism evidence="2">
    <name type="scientific">Telmatobacter sp. DSM 110680</name>
    <dbReference type="NCBI Taxonomy" id="3036704"/>
    <lineage>
        <taxon>Bacteria</taxon>
        <taxon>Pseudomonadati</taxon>
        <taxon>Acidobacteriota</taxon>
        <taxon>Terriglobia</taxon>
        <taxon>Terriglobales</taxon>
        <taxon>Acidobacteriaceae</taxon>
        <taxon>Telmatobacter</taxon>
    </lineage>
</organism>
<accession>A0AAU7DGS0</accession>
<name>A0AAU7DGS0_9BACT</name>
<dbReference type="RefSeq" id="WP_348261756.1">
    <property type="nucleotide sequence ID" value="NZ_CP121196.1"/>
</dbReference>
<proteinExistence type="predicted"/>
<protein>
    <submittedName>
        <fullName evidence="2">STAS domain-containing protein</fullName>
    </submittedName>
</protein>
<gene>
    <name evidence="2" type="ORF">P8935_18375</name>
</gene>
<sequence length="135" mass="14982">MPTRTQLWQSPKFTIERIEDEERGILIFKFSGGFAANDMYSVLKPLAVVNIFEFEPPPGKERPALNIFDITDVPTLDSSGLGLVISHFIRSRARGVRVIAVGVRPNVLQLFKFTKVDALIPMAASIEEAIAAPRT</sequence>
<dbReference type="Pfam" id="PF01740">
    <property type="entry name" value="STAS"/>
    <property type="match status" value="1"/>
</dbReference>
<dbReference type="AlphaFoldDB" id="A0AAU7DGS0"/>